<dbReference type="EMBL" id="CM047943">
    <property type="protein sequence ID" value="KAI9899900.1"/>
    <property type="molecule type" value="Genomic_DNA"/>
</dbReference>
<name>A0ACC0V1W1_9HYPO</name>
<gene>
    <name evidence="1" type="ORF">N3K66_004162</name>
</gene>
<keyword evidence="2" id="KW-1185">Reference proteome</keyword>
<evidence type="ECO:0000313" key="2">
    <source>
        <dbReference type="Proteomes" id="UP001163324"/>
    </source>
</evidence>
<evidence type="ECO:0000313" key="1">
    <source>
        <dbReference type="EMBL" id="KAI9899900.1"/>
    </source>
</evidence>
<protein>
    <submittedName>
        <fullName evidence="1">Uncharacterized protein</fullName>
    </submittedName>
</protein>
<dbReference type="Proteomes" id="UP001163324">
    <property type="component" value="Chromosome 4"/>
</dbReference>
<comment type="caution">
    <text evidence="1">The sequence shown here is derived from an EMBL/GenBank/DDBJ whole genome shotgun (WGS) entry which is preliminary data.</text>
</comment>
<proteinExistence type="predicted"/>
<reference evidence="1" key="1">
    <citation type="submission" date="2022-10" db="EMBL/GenBank/DDBJ databases">
        <title>Complete Genome of Trichothecium roseum strain YXFP-22015, a Plant Pathogen Isolated from Citrus.</title>
        <authorList>
            <person name="Wang Y."/>
            <person name="Zhu L."/>
        </authorList>
    </citation>
    <scope>NUCLEOTIDE SEQUENCE</scope>
    <source>
        <strain evidence="1">YXFP-22015</strain>
    </source>
</reference>
<sequence length="926" mass="102366">MTAKRSSRSSVNNSETQSTSSSIVTSSSDRPSSPNGASPGNHSIRAALGEAIGSNVHIGNTILVRPSRKCHCLETLTLVDPKNDKKRIEKTKGGLLRDCYCWVLENGKYERWLAGESPRLWISGDAGKGKTMLLCGIITELEASLHPTRQALAYFFCEAADNQRNSATAVLRGLIGSLVTSSGLDHDSWPEIHEQHKKSRGLYHQDVNAWHILEHILDNVLQTLQLSRITEVILVVDALDECVIDKTHLWNLICRPSSTKIKWVVSSRNHAGIADQLRQAGAVELNLESRSASSFVAAAVRNYISYKGTKLLSHLPEPRKKKLLYFMQSNASGTFLWVSLLFKAHLEGRIIGWNHVNGVVDLPPELDAYYQRMIENIDDRCVEVINVMLFVCRPTGVPRMTMLCNPAYSMTDLVRPDPDPLESFRYACVYWTEHLSKAQIAVHERGVVAAIGEFLRRRSLNWIEALSLTKEISAGITTLRTLHHLLEALRPGSEVAILAQDLHRLLWSHRCVLEEHPLQVYSSALLFSALRQTTRAELSRQKSDWMLTDSVVKYEWEPCLQTIEGHGSCINTVASSTDGLLLASGSCDKTVRIWREGELLNSFEHSDDVLCICFSPDVRYIATGSRGKMLKIWDLEQKTVSQPPEHGSRVTSTSISRDGMRLVTGSTDKAVKVWDASTAECFRTLQGHTDSITAVAFSADGRLVASGSYDSTARIWDLGADNGSCKTTKSTCGHITALGFSNSGGSLAFGLNNGTIAIWDLSSEVFHFPDKSHGDAVTSVAFSICGAQVVSSSRDGTVKIWNLCNLGKYALQKTLNLGRDVQSVRFDQGSPRLLTDSSIVCIEPESVSSPGQAQNMFKVTEFHEAYGYSISLDKRWVTLNGHNLMSLPFNYRPSCMATAGGIMFIGCESGQAFTIRFLSEIFPQYV</sequence>
<organism evidence="1 2">
    <name type="scientific">Trichothecium roseum</name>
    <dbReference type="NCBI Taxonomy" id="47278"/>
    <lineage>
        <taxon>Eukaryota</taxon>
        <taxon>Fungi</taxon>
        <taxon>Dikarya</taxon>
        <taxon>Ascomycota</taxon>
        <taxon>Pezizomycotina</taxon>
        <taxon>Sordariomycetes</taxon>
        <taxon>Hypocreomycetidae</taxon>
        <taxon>Hypocreales</taxon>
        <taxon>Hypocreales incertae sedis</taxon>
        <taxon>Trichothecium</taxon>
    </lineage>
</organism>
<accession>A0ACC0V1W1</accession>